<gene>
    <name evidence="2" type="ORF">HNQ39_001343</name>
</gene>
<dbReference type="AlphaFoldDB" id="A0A7W9SMY1"/>
<comment type="caution">
    <text evidence="2">The sequence shown here is derived from an EMBL/GenBank/DDBJ whole genome shotgun (WGS) entry which is preliminary data.</text>
</comment>
<feature type="chain" id="PRO_5031322593" evidence="1">
    <location>
        <begin position="20"/>
        <end position="312"/>
    </location>
</feature>
<feature type="signal peptide" evidence="1">
    <location>
        <begin position="1"/>
        <end position="19"/>
    </location>
</feature>
<dbReference type="Pfam" id="PF06841">
    <property type="entry name" value="Phage_T4_gp19"/>
    <property type="match status" value="1"/>
</dbReference>
<keyword evidence="3" id="KW-1185">Reference proteome</keyword>
<dbReference type="GO" id="GO:0005198">
    <property type="term" value="F:structural molecule activity"/>
    <property type="evidence" value="ECO:0007669"/>
    <property type="project" value="InterPro"/>
</dbReference>
<dbReference type="Proteomes" id="UP000520814">
    <property type="component" value="Unassembled WGS sequence"/>
</dbReference>
<dbReference type="EMBL" id="JACHGW010000001">
    <property type="protein sequence ID" value="MBB6049581.1"/>
    <property type="molecule type" value="Genomic_DNA"/>
</dbReference>
<evidence type="ECO:0000256" key="1">
    <source>
        <dbReference type="SAM" id="SignalP"/>
    </source>
</evidence>
<proteinExistence type="predicted"/>
<dbReference type="RefSeq" id="WP_184193179.1">
    <property type="nucleotide sequence ID" value="NZ_JACHGW010000001.1"/>
</dbReference>
<accession>A0A7W9SMY1</accession>
<sequence>MKQLLLLVLLCLTLPTAHAQKSRDLSSGRIGLEIEGQFVGWVKSADGGGPVADVVQEKAGGGQAPKKHLAGVHYDPIHVECYIDALPALAEWLRDTKTQGKPRRNGALIVADFNYKAVTRLEFQNALLTEFSLPALDATSKEAGLISVTFQPENTRPVDGKGASTAALSGKTKALLANNFRLTIPGVDCSRVSKISAITYRQKVAAGGAGAYRELSQGGQLVEIPDLTLAVAESAAGPFASWLQDFVVKGNNTDSQEREGKLELLAPDLKEVLLTINLKHLGIYRIADDKTSTTSQLVQLYLEDFELILAGK</sequence>
<organism evidence="2 3">
    <name type="scientific">Armatimonas rosea</name>
    <dbReference type="NCBI Taxonomy" id="685828"/>
    <lineage>
        <taxon>Bacteria</taxon>
        <taxon>Bacillati</taxon>
        <taxon>Armatimonadota</taxon>
        <taxon>Armatimonadia</taxon>
        <taxon>Armatimonadales</taxon>
        <taxon>Armatimonadaceae</taxon>
        <taxon>Armatimonas</taxon>
    </lineage>
</organism>
<protein>
    <submittedName>
        <fullName evidence="2">Uncharacterized protein</fullName>
    </submittedName>
</protein>
<reference evidence="2 3" key="1">
    <citation type="submission" date="2020-08" db="EMBL/GenBank/DDBJ databases">
        <title>Genomic Encyclopedia of Type Strains, Phase IV (KMG-IV): sequencing the most valuable type-strain genomes for metagenomic binning, comparative biology and taxonomic classification.</title>
        <authorList>
            <person name="Goeker M."/>
        </authorList>
    </citation>
    <scope>NUCLEOTIDE SEQUENCE [LARGE SCALE GENOMIC DNA]</scope>
    <source>
        <strain evidence="2 3">DSM 23562</strain>
    </source>
</reference>
<name>A0A7W9SMY1_ARMRO</name>
<evidence type="ECO:0000313" key="3">
    <source>
        <dbReference type="Proteomes" id="UP000520814"/>
    </source>
</evidence>
<dbReference type="InterPro" id="IPR010667">
    <property type="entry name" value="Phage_T4_Gp19"/>
</dbReference>
<evidence type="ECO:0000313" key="2">
    <source>
        <dbReference type="EMBL" id="MBB6049581.1"/>
    </source>
</evidence>
<keyword evidence="1" id="KW-0732">Signal</keyword>